<proteinExistence type="predicted"/>
<sequence>MKRGRETRSLSHRQPQRAAQEHTARRQPRASPASPAVHTDTLSQCPLSINCLIHHPTTTRSHWSYTSSIFIS</sequence>
<gene>
    <name evidence="2" type="ORF">E2C01_008725</name>
</gene>
<comment type="caution">
    <text evidence="2">The sequence shown here is derived from an EMBL/GenBank/DDBJ whole genome shotgun (WGS) entry which is preliminary data.</text>
</comment>
<dbReference type="AlphaFoldDB" id="A0A5B7D2L2"/>
<protein>
    <submittedName>
        <fullName evidence="2">Uncharacterized protein</fullName>
    </submittedName>
</protein>
<name>A0A5B7D2L2_PORTR</name>
<feature type="region of interest" description="Disordered" evidence="1">
    <location>
        <begin position="1"/>
        <end position="40"/>
    </location>
</feature>
<evidence type="ECO:0000313" key="3">
    <source>
        <dbReference type="Proteomes" id="UP000324222"/>
    </source>
</evidence>
<accession>A0A5B7D2L2</accession>
<keyword evidence="3" id="KW-1185">Reference proteome</keyword>
<dbReference type="EMBL" id="VSRR010000464">
    <property type="protein sequence ID" value="MPC15920.1"/>
    <property type="molecule type" value="Genomic_DNA"/>
</dbReference>
<organism evidence="2 3">
    <name type="scientific">Portunus trituberculatus</name>
    <name type="common">Swimming crab</name>
    <name type="synonym">Neptunus trituberculatus</name>
    <dbReference type="NCBI Taxonomy" id="210409"/>
    <lineage>
        <taxon>Eukaryota</taxon>
        <taxon>Metazoa</taxon>
        <taxon>Ecdysozoa</taxon>
        <taxon>Arthropoda</taxon>
        <taxon>Crustacea</taxon>
        <taxon>Multicrustacea</taxon>
        <taxon>Malacostraca</taxon>
        <taxon>Eumalacostraca</taxon>
        <taxon>Eucarida</taxon>
        <taxon>Decapoda</taxon>
        <taxon>Pleocyemata</taxon>
        <taxon>Brachyura</taxon>
        <taxon>Eubrachyura</taxon>
        <taxon>Portunoidea</taxon>
        <taxon>Portunidae</taxon>
        <taxon>Portuninae</taxon>
        <taxon>Portunus</taxon>
    </lineage>
</organism>
<reference evidence="2 3" key="1">
    <citation type="submission" date="2019-05" db="EMBL/GenBank/DDBJ databases">
        <title>Another draft genome of Portunus trituberculatus and its Hox gene families provides insights of decapod evolution.</title>
        <authorList>
            <person name="Jeong J.-H."/>
            <person name="Song I."/>
            <person name="Kim S."/>
            <person name="Choi T."/>
            <person name="Kim D."/>
            <person name="Ryu S."/>
            <person name="Kim W."/>
        </authorList>
    </citation>
    <scope>NUCLEOTIDE SEQUENCE [LARGE SCALE GENOMIC DNA]</scope>
    <source>
        <tissue evidence="2">Muscle</tissue>
    </source>
</reference>
<dbReference type="Proteomes" id="UP000324222">
    <property type="component" value="Unassembled WGS sequence"/>
</dbReference>
<evidence type="ECO:0000313" key="2">
    <source>
        <dbReference type="EMBL" id="MPC15920.1"/>
    </source>
</evidence>
<evidence type="ECO:0000256" key="1">
    <source>
        <dbReference type="SAM" id="MobiDB-lite"/>
    </source>
</evidence>